<evidence type="ECO:0000256" key="1">
    <source>
        <dbReference type="SAM" id="MobiDB-lite"/>
    </source>
</evidence>
<name>A0A8D8QJ38_9HEMI</name>
<feature type="domain" description="Nose resistant-to-fluoxetine protein N-terminal" evidence="3">
    <location>
        <begin position="2"/>
        <end position="135"/>
    </location>
</feature>
<evidence type="ECO:0000313" key="4">
    <source>
        <dbReference type="EMBL" id="CAG6632841.1"/>
    </source>
</evidence>
<dbReference type="GO" id="GO:0016747">
    <property type="term" value="F:acyltransferase activity, transferring groups other than amino-acyl groups"/>
    <property type="evidence" value="ECO:0007669"/>
    <property type="project" value="InterPro"/>
</dbReference>
<proteinExistence type="predicted"/>
<organism evidence="4">
    <name type="scientific">Cacopsylla melanoneura</name>
    <dbReference type="NCBI Taxonomy" id="428564"/>
    <lineage>
        <taxon>Eukaryota</taxon>
        <taxon>Metazoa</taxon>
        <taxon>Ecdysozoa</taxon>
        <taxon>Arthropoda</taxon>
        <taxon>Hexapoda</taxon>
        <taxon>Insecta</taxon>
        <taxon>Pterygota</taxon>
        <taxon>Neoptera</taxon>
        <taxon>Paraneoptera</taxon>
        <taxon>Hemiptera</taxon>
        <taxon>Sternorrhyncha</taxon>
        <taxon>Psylloidea</taxon>
        <taxon>Psyllidae</taxon>
        <taxon>Psyllinae</taxon>
        <taxon>Cacopsylla</taxon>
    </lineage>
</organism>
<dbReference type="Pfam" id="PF01757">
    <property type="entry name" value="Acyl_transf_3"/>
    <property type="match status" value="1"/>
</dbReference>
<dbReference type="EMBL" id="HBUF01080837">
    <property type="protein sequence ID" value="CAG6632841.1"/>
    <property type="molecule type" value="Transcribed_RNA"/>
</dbReference>
<feature type="transmembrane region" description="Helical" evidence="2">
    <location>
        <begin position="556"/>
        <end position="577"/>
    </location>
</feature>
<keyword evidence="2" id="KW-1133">Transmembrane helix</keyword>
<feature type="region of interest" description="Disordered" evidence="1">
    <location>
        <begin position="657"/>
        <end position="682"/>
    </location>
</feature>
<keyword evidence="2" id="KW-0472">Membrane</keyword>
<feature type="transmembrane region" description="Helical" evidence="2">
    <location>
        <begin position="583"/>
        <end position="611"/>
    </location>
</feature>
<evidence type="ECO:0000256" key="2">
    <source>
        <dbReference type="SAM" id="Phobius"/>
    </source>
</evidence>
<dbReference type="Pfam" id="PF20146">
    <property type="entry name" value="NRF"/>
    <property type="match status" value="1"/>
</dbReference>
<feature type="transmembrane region" description="Helical" evidence="2">
    <location>
        <begin position="399"/>
        <end position="419"/>
    </location>
</feature>
<dbReference type="AlphaFoldDB" id="A0A8D8QJ38"/>
<dbReference type="EMBL" id="HBUF01080839">
    <property type="protein sequence ID" value="CAG6632843.1"/>
    <property type="molecule type" value="Transcribed_RNA"/>
</dbReference>
<feature type="transmembrane region" description="Helical" evidence="2">
    <location>
        <begin position="524"/>
        <end position="544"/>
    </location>
</feature>
<accession>A0A8D8QJ38</accession>
<feature type="compositionally biased region" description="Polar residues" evidence="1">
    <location>
        <begin position="657"/>
        <end position="672"/>
    </location>
</feature>
<feature type="transmembrane region" description="Helical" evidence="2">
    <location>
        <begin position="453"/>
        <end position="469"/>
    </location>
</feature>
<reference evidence="4" key="1">
    <citation type="submission" date="2021-05" db="EMBL/GenBank/DDBJ databases">
        <authorList>
            <person name="Alioto T."/>
            <person name="Alioto T."/>
            <person name="Gomez Garrido J."/>
        </authorList>
    </citation>
    <scope>NUCLEOTIDE SEQUENCE</scope>
</reference>
<feature type="transmembrane region" description="Helical" evidence="2">
    <location>
        <begin position="270"/>
        <end position="288"/>
    </location>
</feature>
<feature type="transmembrane region" description="Helical" evidence="2">
    <location>
        <begin position="300"/>
        <end position="325"/>
    </location>
</feature>
<protein>
    <submittedName>
        <fullName evidence="4">Nose resistant to fluoxetine protein 6</fullName>
    </submittedName>
</protein>
<dbReference type="InterPro" id="IPR052728">
    <property type="entry name" value="O2_lipid_transport_reg"/>
</dbReference>
<dbReference type="InterPro" id="IPR006621">
    <property type="entry name" value="Nose-resist-to-fluoxetine_N"/>
</dbReference>
<feature type="transmembrane region" description="Helical" evidence="2">
    <location>
        <begin position="154"/>
        <end position="174"/>
    </location>
</feature>
<feature type="transmembrane region" description="Helical" evidence="2">
    <location>
        <begin position="372"/>
        <end position="392"/>
    </location>
</feature>
<dbReference type="PANTHER" id="PTHR11161:SF71">
    <property type="entry name" value="NOSE RESISTANT-TO-FLUOXETINE PROTEIN N-TERMINAL DOMAIN-CONTAINING PROTEIN"/>
    <property type="match status" value="1"/>
</dbReference>
<feature type="transmembrane region" description="Helical" evidence="2">
    <location>
        <begin position="481"/>
        <end position="504"/>
    </location>
</feature>
<sequence length="700" mass="80277">MSCSLVSDSSTSIPSGLLAANVYHLGNFDECVSIILPSHGLQGKYCLASAVFSPTRDAYPAFFDGDRSKDFRKPEPFDFVWDTMKESLDPAKIPRNRFHWALCIPSSCTAEDLRLTLDQVLKSLTPKYQVQFNVSVPNTSCYVRTLDESFPTGFWIFTLISILLISLVGLATLYDLIFLRKTENGSENGSIKPLGKWLIPFSGLSNMEKLGSPNEQSEFSVIHALKAISMCQIIIGHRNMNVLGNVTLNPEFTEEKSSQLVWSYFNNGTLVVDTFFLVGGFLTFYFIFFELDKRKGKINYLVVFLYRFIRVTPVYAFVIFFYIYMLPYMNDGPLWRDIIGRESSRCEKNWWSNLLYFNNYYHENEQCMVQSWYLSCDFHFFILGTFLTYLVWRYQHYAKLILSSVLLVFIVLPFCYVYQHDYWGHYRTYISQMRDPPSHPEFQNLYIKSHFRAIPYIIGMMYAYSYIRLKEIEYKFSNMSLWVISLTAFFMGHAPYLLAGLAYIPGRPYYVLEQALFNPLQRVVWSLCIGWIILGHGTTGFGPLSKVFGHRVFVPFSRLTFCAYLIHVAVQITSIATMRTPTYVSYTGLILGVFGDLMFTFLCAFLLNIMIESPLDRFQKRVVKSLIGGLSPGSSKTKDTKVKEEIIEAAFQQGLNVNEKPSTSKGPNSNGPNPVRDTLDKTVDTKAKVVEGNGEEHCHL</sequence>
<dbReference type="InterPro" id="IPR002656">
    <property type="entry name" value="Acyl_transf_3_dom"/>
</dbReference>
<dbReference type="PANTHER" id="PTHR11161">
    <property type="entry name" value="O-ACYLTRANSFERASE"/>
    <property type="match status" value="1"/>
</dbReference>
<dbReference type="SMART" id="SM00703">
    <property type="entry name" value="NRF"/>
    <property type="match status" value="1"/>
</dbReference>
<keyword evidence="2" id="KW-0812">Transmembrane</keyword>
<evidence type="ECO:0000259" key="3">
    <source>
        <dbReference type="SMART" id="SM00703"/>
    </source>
</evidence>